<sequence length="72" mass="7875">MRCGVRLQSEQIHFTAQLLADAISFISAAAMSNDTICQNCLAEFMNVKCLQIAGFPPPFAWFLLGAIRIRGG</sequence>
<protein>
    <submittedName>
        <fullName evidence="1">Uncharacterized protein</fullName>
    </submittedName>
</protein>
<reference evidence="1 2" key="1">
    <citation type="submission" date="2017-11" db="EMBL/GenBank/DDBJ databases">
        <title>Revised Sequence and Annotation of the Rhodobaca barguzinensis strain alga05 Genome.</title>
        <authorList>
            <person name="Kopejtka K."/>
            <person name="Tomasch J.M."/>
            <person name="Bunk B."/>
            <person name="Koblizek M."/>
        </authorList>
    </citation>
    <scope>NUCLEOTIDE SEQUENCE [LARGE SCALE GENOMIC DNA]</scope>
    <source>
        <strain evidence="2">alga05</strain>
    </source>
</reference>
<accession>A0A2K8K7W6</accession>
<dbReference type="KEGG" id="rbg:BG454_06645"/>
<proteinExistence type="predicted"/>
<dbReference type="Proteomes" id="UP000228948">
    <property type="component" value="Chromosome"/>
</dbReference>
<keyword evidence="2" id="KW-1185">Reference proteome</keyword>
<dbReference type="AlphaFoldDB" id="A0A2K8K7W6"/>
<evidence type="ECO:0000313" key="2">
    <source>
        <dbReference type="Proteomes" id="UP000228948"/>
    </source>
</evidence>
<name>A0A2K8K7W6_9RHOB</name>
<dbReference type="EMBL" id="CP024899">
    <property type="protein sequence ID" value="ATX65541.1"/>
    <property type="molecule type" value="Genomic_DNA"/>
</dbReference>
<evidence type="ECO:0000313" key="1">
    <source>
        <dbReference type="EMBL" id="ATX65541.1"/>
    </source>
</evidence>
<gene>
    <name evidence="1" type="ORF">BG454_06645</name>
</gene>
<organism evidence="1 2">
    <name type="scientific">Roseinatronobacter bogoriensis subsp. barguzinensis</name>
    <dbReference type="NCBI Taxonomy" id="441209"/>
    <lineage>
        <taxon>Bacteria</taxon>
        <taxon>Pseudomonadati</taxon>
        <taxon>Pseudomonadota</taxon>
        <taxon>Alphaproteobacteria</taxon>
        <taxon>Rhodobacterales</taxon>
        <taxon>Paracoccaceae</taxon>
        <taxon>Roseinatronobacter</taxon>
    </lineage>
</organism>